<reference evidence="1 2" key="1">
    <citation type="submission" date="2015-08" db="EMBL/GenBank/DDBJ databases">
        <title>The genome of the Asian arowana (Scleropages formosus).</title>
        <authorList>
            <person name="Tan M.H."/>
            <person name="Gan H.M."/>
            <person name="Croft L.J."/>
            <person name="Austin C.M."/>
        </authorList>
    </citation>
    <scope>NUCLEOTIDE SEQUENCE [LARGE SCALE GENOMIC DNA]</scope>
    <source>
        <strain evidence="1">Aro1</strain>
    </source>
</reference>
<comment type="caution">
    <text evidence="1">The sequence shown here is derived from an EMBL/GenBank/DDBJ whole genome shotgun (WGS) entry which is preliminary data.</text>
</comment>
<evidence type="ECO:0000313" key="1">
    <source>
        <dbReference type="EMBL" id="KPP71260.1"/>
    </source>
</evidence>
<dbReference type="AlphaFoldDB" id="A0A0P7UQ43"/>
<gene>
    <name evidence="1" type="ORF">Z043_109848</name>
</gene>
<protein>
    <submittedName>
        <fullName evidence="1">Uncharacterized protein</fullName>
    </submittedName>
</protein>
<dbReference type="Gene3D" id="3.30.70.330">
    <property type="match status" value="1"/>
</dbReference>
<organism evidence="1 2">
    <name type="scientific">Scleropages formosus</name>
    <name type="common">Asian bonytongue</name>
    <name type="synonym">Osteoglossum formosum</name>
    <dbReference type="NCBI Taxonomy" id="113540"/>
    <lineage>
        <taxon>Eukaryota</taxon>
        <taxon>Metazoa</taxon>
        <taxon>Chordata</taxon>
        <taxon>Craniata</taxon>
        <taxon>Vertebrata</taxon>
        <taxon>Euteleostomi</taxon>
        <taxon>Actinopterygii</taxon>
        <taxon>Neopterygii</taxon>
        <taxon>Teleostei</taxon>
        <taxon>Osteoglossocephala</taxon>
        <taxon>Osteoglossomorpha</taxon>
        <taxon>Osteoglossiformes</taxon>
        <taxon>Osteoglossidae</taxon>
        <taxon>Scleropages</taxon>
    </lineage>
</organism>
<dbReference type="EMBL" id="JARO02003067">
    <property type="protein sequence ID" value="KPP71260.1"/>
    <property type="molecule type" value="Genomic_DNA"/>
</dbReference>
<dbReference type="InterPro" id="IPR012677">
    <property type="entry name" value="Nucleotide-bd_a/b_plait_sf"/>
</dbReference>
<evidence type="ECO:0000313" key="2">
    <source>
        <dbReference type="Proteomes" id="UP000034805"/>
    </source>
</evidence>
<accession>A0A0P7UQ43</accession>
<dbReference type="Proteomes" id="UP000034805">
    <property type="component" value="Unassembled WGS sequence"/>
</dbReference>
<sequence length="219" mass="23951">MLPESLAGGGGGSGDVRLEEELVLFSHSKKDTDNKKMKGFAKLEEVPQLNSACAYPIYQMGNPQLRVFRPNFSMTLVRPGKEQPPDTVQFRISMDGRARAPNRNAGFRCRIPVGKGRQETPYVSSVHKHLALVGTPPSVISADASTGAAILHNPLSERVKQPSRAPPSSRPLPVAVESQPQRHVKACSSPSWLLLGPNLTPQFCWVENETRHAFLLKAP</sequence>
<name>A0A0P7UQ43_SCLFO</name>
<proteinExistence type="predicted"/>